<evidence type="ECO:0000313" key="2">
    <source>
        <dbReference type="EMBL" id="ETM31310.1"/>
    </source>
</evidence>
<keyword evidence="1" id="KW-0732">Signal</keyword>
<dbReference type="AlphaFoldDB" id="W2M4W1"/>
<organism evidence="2">
    <name type="scientific">Phytophthora nicotianae</name>
    <name type="common">Potato buckeye rot agent</name>
    <name type="synonym">Phytophthora parasitica</name>
    <dbReference type="NCBI Taxonomy" id="4792"/>
    <lineage>
        <taxon>Eukaryota</taxon>
        <taxon>Sar</taxon>
        <taxon>Stramenopiles</taxon>
        <taxon>Oomycota</taxon>
        <taxon>Peronosporomycetes</taxon>
        <taxon>Peronosporales</taxon>
        <taxon>Peronosporaceae</taxon>
        <taxon>Phytophthora</taxon>
    </lineage>
</organism>
<evidence type="ECO:0008006" key="3">
    <source>
        <dbReference type="Google" id="ProtNLM"/>
    </source>
</evidence>
<reference evidence="2" key="1">
    <citation type="submission" date="2013-11" db="EMBL/GenBank/DDBJ databases">
        <title>The Genome Sequence of Phytophthora parasitica IAC_01/95.</title>
        <authorList>
            <consortium name="The Broad Institute Genomics Platform"/>
            <person name="Russ C."/>
            <person name="Tyler B."/>
            <person name="Panabieres F."/>
            <person name="Shan W."/>
            <person name="Tripathy S."/>
            <person name="Grunwald N."/>
            <person name="Machado M."/>
            <person name="Johnson C.S."/>
            <person name="Arredondo F."/>
            <person name="Hong C."/>
            <person name="Coffey M."/>
            <person name="Young S.K."/>
            <person name="Zeng Q."/>
            <person name="Gargeya S."/>
            <person name="Fitzgerald M."/>
            <person name="Abouelleil A."/>
            <person name="Alvarado L."/>
            <person name="Chapman S.B."/>
            <person name="Gainer-Dewar J."/>
            <person name="Goldberg J."/>
            <person name="Griggs A."/>
            <person name="Gujja S."/>
            <person name="Hansen M."/>
            <person name="Howarth C."/>
            <person name="Imamovic A."/>
            <person name="Ireland A."/>
            <person name="Larimer J."/>
            <person name="McCowan C."/>
            <person name="Murphy C."/>
            <person name="Pearson M."/>
            <person name="Poon T.W."/>
            <person name="Priest M."/>
            <person name="Roberts A."/>
            <person name="Saif S."/>
            <person name="Shea T."/>
            <person name="Sykes S."/>
            <person name="Wortman J."/>
            <person name="Nusbaum C."/>
            <person name="Birren B."/>
        </authorList>
    </citation>
    <scope>NUCLEOTIDE SEQUENCE [LARGE SCALE GENOMIC DNA]</scope>
    <source>
        <strain evidence="2">IAC_01/95</strain>
    </source>
</reference>
<dbReference type="Proteomes" id="UP000054532">
    <property type="component" value="Unassembled WGS sequence"/>
</dbReference>
<sequence>MMPLYSVALLVAAVFLASVERATSFDLTTANYPTVIRTLADHQNGVTPKRLLRRYDEERAIGVGTISELVTNIKGGASRIADKVVNMKALESQAAKSMKLGNIDDTLSNIANGTLTTKYGDDAGEGAERNAESTPIIARQFRALRREQLKRWKSGGEFADNISAKLRFGDDTYPLSQKFEILNDYVKLVKSNKSDQALLRTLIKGVGGEDKMGEILYAARTDPRTVEKAKQLQDFLLSKWTRADELPANDHGWLNFYKDVNGAFTADNLNKFMKYVDDVNAMNSTQKKPVIRLYTNSFGDDSVFKKLFSAVNVESTSIAAKRLQTEQLEGWI</sequence>
<feature type="chain" id="PRO_5004820997" description="RxLR effector protein" evidence="1">
    <location>
        <begin position="25"/>
        <end position="332"/>
    </location>
</feature>
<dbReference type="VEuPathDB" id="FungiDB:PPTG_10475"/>
<dbReference type="EMBL" id="KI696585">
    <property type="protein sequence ID" value="ETM31310.1"/>
    <property type="molecule type" value="Genomic_DNA"/>
</dbReference>
<proteinExistence type="predicted"/>
<protein>
    <recommendedName>
        <fullName evidence="3">RxLR effector protein</fullName>
    </recommendedName>
</protein>
<gene>
    <name evidence="2" type="ORF">L914_21099</name>
</gene>
<feature type="signal peptide" evidence="1">
    <location>
        <begin position="1"/>
        <end position="24"/>
    </location>
</feature>
<name>W2M4W1_PHYNI</name>
<accession>W2M4W1</accession>
<evidence type="ECO:0000256" key="1">
    <source>
        <dbReference type="SAM" id="SignalP"/>
    </source>
</evidence>